<dbReference type="GO" id="GO:0006529">
    <property type="term" value="P:asparagine biosynthetic process"/>
    <property type="evidence" value="ECO:0007669"/>
    <property type="project" value="InterPro"/>
</dbReference>
<dbReference type="Proteomes" id="UP000249619">
    <property type="component" value="Unassembled WGS sequence"/>
</dbReference>
<name>A0A364MYR6_STELY</name>
<dbReference type="PANTHER" id="PTHR43284:SF1">
    <property type="entry name" value="ASPARAGINE SYNTHETASE"/>
    <property type="match status" value="1"/>
</dbReference>
<dbReference type="GO" id="GO:0004066">
    <property type="term" value="F:asparagine synthase (glutamine-hydrolyzing) activity"/>
    <property type="evidence" value="ECO:0007669"/>
    <property type="project" value="UniProtKB-EC"/>
</dbReference>
<comment type="caution">
    <text evidence="6">The sequence shown here is derived from an EMBL/GenBank/DDBJ whole genome shotgun (WGS) entry which is preliminary data.</text>
</comment>
<dbReference type="Gene3D" id="1.10.1280.10">
    <property type="entry name" value="Di-copper center containing domain from catechol oxidase"/>
    <property type="match status" value="1"/>
</dbReference>
<accession>A0A364MYR6</accession>
<dbReference type="InterPro" id="IPR029055">
    <property type="entry name" value="Ntn_hydrolases_N"/>
</dbReference>
<dbReference type="InterPro" id="IPR001962">
    <property type="entry name" value="Asn_synthase"/>
</dbReference>
<reference evidence="7" key="1">
    <citation type="submission" date="2018-05" db="EMBL/GenBank/DDBJ databases">
        <title>Draft genome sequence of Stemphylium lycopersici strain CIDEFI 213.</title>
        <authorList>
            <person name="Medina R."/>
            <person name="Franco M.E.E."/>
            <person name="Lucentini C.G."/>
            <person name="Saparrat M.C.N."/>
            <person name="Balatti P.A."/>
        </authorList>
    </citation>
    <scope>NUCLEOTIDE SEQUENCE [LARGE SCALE GENOMIC DNA]</scope>
    <source>
        <strain evidence="7">CIDEFI 213</strain>
    </source>
</reference>
<dbReference type="InterPro" id="IPR033738">
    <property type="entry name" value="AsnB_N"/>
</dbReference>
<dbReference type="Gene3D" id="3.60.20.10">
    <property type="entry name" value="Glutamine Phosphoribosylpyrophosphate, subunit 1, domain 1"/>
    <property type="match status" value="1"/>
</dbReference>
<evidence type="ECO:0000313" key="6">
    <source>
        <dbReference type="EMBL" id="RAR07377.1"/>
    </source>
</evidence>
<dbReference type="SUPFAM" id="SSF48056">
    <property type="entry name" value="Di-copper centre-containing domain"/>
    <property type="match status" value="1"/>
</dbReference>
<evidence type="ECO:0000256" key="1">
    <source>
        <dbReference type="ARBA" id="ARBA00005752"/>
    </source>
</evidence>
<protein>
    <submittedName>
        <fullName evidence="6">Glutamine-hydrolyzing asparagine synthase</fullName>
        <ecNumber evidence="6">6.3.5.4</ecNumber>
    </submittedName>
</protein>
<dbReference type="Gene3D" id="3.40.50.620">
    <property type="entry name" value="HUPs"/>
    <property type="match status" value="2"/>
</dbReference>
<dbReference type="EMBL" id="QGDH01000102">
    <property type="protein sequence ID" value="RAR07377.1"/>
    <property type="molecule type" value="Genomic_DNA"/>
</dbReference>
<keyword evidence="3" id="KW-0067">ATP-binding</keyword>
<evidence type="ECO:0000259" key="5">
    <source>
        <dbReference type="PROSITE" id="PS51278"/>
    </source>
</evidence>
<comment type="similarity">
    <text evidence="1">Belongs to the asparagine synthetase family.</text>
</comment>
<dbReference type="FunFam" id="3.60.20.10:FF:000155">
    <property type="entry name" value="Asparagine synthetase (Eurofung)"/>
    <property type="match status" value="1"/>
</dbReference>
<dbReference type="STRING" id="183478.A0A364MYR6"/>
<dbReference type="NCBIfam" id="TIGR01536">
    <property type="entry name" value="asn_synth_AEB"/>
    <property type="match status" value="1"/>
</dbReference>
<dbReference type="InterPro" id="IPR017932">
    <property type="entry name" value="GATase_2_dom"/>
</dbReference>
<evidence type="ECO:0000256" key="3">
    <source>
        <dbReference type="ARBA" id="ARBA00022840"/>
    </source>
</evidence>
<dbReference type="GO" id="GO:0005524">
    <property type="term" value="F:ATP binding"/>
    <property type="evidence" value="ECO:0007669"/>
    <property type="project" value="UniProtKB-KW"/>
</dbReference>
<dbReference type="InterPro" id="IPR006426">
    <property type="entry name" value="Asn_synth_AEB"/>
</dbReference>
<dbReference type="AlphaFoldDB" id="A0A364MYR6"/>
<gene>
    <name evidence="6" type="ORF">DDE83_006559</name>
</gene>
<evidence type="ECO:0000256" key="2">
    <source>
        <dbReference type="ARBA" id="ARBA00022741"/>
    </source>
</evidence>
<dbReference type="GO" id="GO:0005829">
    <property type="term" value="C:cytosol"/>
    <property type="evidence" value="ECO:0007669"/>
    <property type="project" value="TreeGrafter"/>
</dbReference>
<keyword evidence="6" id="KW-0436">Ligase</keyword>
<dbReference type="CDD" id="cd00712">
    <property type="entry name" value="AsnB"/>
    <property type="match status" value="1"/>
</dbReference>
<organism evidence="6 7">
    <name type="scientific">Stemphylium lycopersici</name>
    <name type="common">Tomato gray leaf spot disease fungus</name>
    <name type="synonym">Thyrospora lycopersici</name>
    <dbReference type="NCBI Taxonomy" id="183478"/>
    <lineage>
        <taxon>Eukaryota</taxon>
        <taxon>Fungi</taxon>
        <taxon>Dikarya</taxon>
        <taxon>Ascomycota</taxon>
        <taxon>Pezizomycotina</taxon>
        <taxon>Dothideomycetes</taxon>
        <taxon>Pleosporomycetidae</taxon>
        <taxon>Pleosporales</taxon>
        <taxon>Pleosporineae</taxon>
        <taxon>Pleosporaceae</taxon>
        <taxon>Stemphylium</taxon>
    </lineage>
</organism>
<dbReference type="Pfam" id="PF00733">
    <property type="entry name" value="Asn_synthase"/>
    <property type="match status" value="1"/>
</dbReference>
<evidence type="ECO:0000313" key="7">
    <source>
        <dbReference type="Proteomes" id="UP000249619"/>
    </source>
</evidence>
<dbReference type="InterPro" id="IPR014729">
    <property type="entry name" value="Rossmann-like_a/b/a_fold"/>
</dbReference>
<keyword evidence="7" id="KW-1185">Reference proteome</keyword>
<feature type="domain" description="Glutamine amidotransferase type-2" evidence="5">
    <location>
        <begin position="555"/>
        <end position="764"/>
    </location>
</feature>
<keyword evidence="4" id="KW-0315">Glutamine amidotransferase</keyword>
<dbReference type="EC" id="6.3.5.4" evidence="6"/>
<sequence>MSNISQGGDHSLLLDLFGQKHSTANETQPPALYGVHGVGVFLPWHRYTVWTFDPASNTSLTASPILRAFGGNGSATTGCVEDGPFAGNASLHIEIADSMKWNPRCLNRVVDEDTFKTRSNGDDVFAPLMQLKNYKQVQLFIEELDFIGPEDRVDKLASPHALMRSVSGGHQRDQARLSDISGAETMRGFGSEGNEVENTTLDTPLWMGFMTSDVPDRRVMDTTDGDGEGVLCCEYNVSLSNLGREGFYTVQAASPFFRLPAEIRIAVYEHLDFPPVENWQCRGFILSCRRAKRECEDVATILAKECLRVYERNVLPNCTLGVRILLPLPTRTPVERHTTFHTLRHLTLVLSGHAMLGFLELHATSFQNLRPLNAIFSLWLDSLTLHFCGLLNQRGVRWPMKRQMKPRVKRLVYVLESGFRQAHQSIGQGYELSVKKHGSLVDCWQPEPVFIKRLVVSWDLTERGLRSEDLIEVEGQCNKRPTVECAGKRGHYVSGKEGLLGEFSRDSTSRFRGLEIEEPLAKPSSEHEKTCLNCKGREWDYRRYIRDLLDHEIMCGITCAVALRGHGPLAKERGELSRTLEESLDTIKHRGPDADGYWISEDCRVGLGHNRLAIVDLNPEGEQPFHDPEGKIHAVVNGELYGYEEIRDQLSREGYKFKSQSDSEIALALYKKHGLSFLSHLRGEFSLCLYDSRAQVFIAACDRYAIKPMYYTIASEMKAFLPFGWQPEWDVQSIKDVGWLCDGRTIFQGVSKILPGHYLVCRSFGTISQDKYWDVDYKDKREVEPRSEQDMIEGVRKRLLDAVRDRLRADVPIGVFLSGGIDSSAIAGMVKHLMDTEGARLGTAPASERMNCFSVKFIGEEHDEEPIARRTAEWLGVKMHHCEMTEENFAANIETAVWHNEAAVTDLGTVGKFLLSKTTSEEGIKVVLTGEGADEHFAGYRELLTDFVRERDDSWPNTTLSEQDRIATFNELEGSETSGPKELPTSAAARAQVNNTSFLGFTQTASLRDPLFARWVSSEFGTSDKRLTAVNSIEGRVRELMANKWHPLHTSLYIWIKSSLANGLLTVLGDRCEMAHSVEGRQPFLDHRLTEYAMALPPSMKLHYNPTTRSFSEKWILKEAMKPFITLELYARKKHPFSAPVKYKPDGPVHKFFEKLITKENVEGLGFLEWEKCKDLLHDAIYDGDRPKWSQMILVGQFVILSKRFRVKKAEPEYAKVDGF</sequence>
<dbReference type="SUPFAM" id="SSF56235">
    <property type="entry name" value="N-terminal nucleophile aminohydrolases (Ntn hydrolases)"/>
    <property type="match status" value="1"/>
</dbReference>
<dbReference type="PANTHER" id="PTHR43284">
    <property type="entry name" value="ASPARAGINE SYNTHETASE (GLUTAMINE-HYDROLYZING)"/>
    <property type="match status" value="1"/>
</dbReference>
<dbReference type="InterPro" id="IPR008922">
    <property type="entry name" value="Di-copper_centre_dom_sf"/>
</dbReference>
<keyword evidence="2" id="KW-0547">Nucleotide-binding</keyword>
<evidence type="ECO:0000256" key="4">
    <source>
        <dbReference type="ARBA" id="ARBA00022962"/>
    </source>
</evidence>
<dbReference type="InterPro" id="IPR051786">
    <property type="entry name" value="ASN_synthetase/amidase"/>
</dbReference>
<dbReference type="CDD" id="cd01991">
    <property type="entry name" value="Asn_synthase_B_C"/>
    <property type="match status" value="1"/>
</dbReference>
<dbReference type="SUPFAM" id="SSF52402">
    <property type="entry name" value="Adenine nucleotide alpha hydrolases-like"/>
    <property type="match status" value="1"/>
</dbReference>
<dbReference type="Pfam" id="PF13537">
    <property type="entry name" value="GATase_7"/>
    <property type="match status" value="1"/>
</dbReference>
<proteinExistence type="inferred from homology"/>
<dbReference type="PROSITE" id="PS51278">
    <property type="entry name" value="GATASE_TYPE_2"/>
    <property type="match status" value="1"/>
</dbReference>